<dbReference type="Pfam" id="PF12733">
    <property type="entry name" value="Cadherin-like"/>
    <property type="match status" value="1"/>
</dbReference>
<feature type="non-terminal residue" evidence="2">
    <location>
        <position position="1"/>
    </location>
</feature>
<evidence type="ECO:0000259" key="1">
    <source>
        <dbReference type="Pfam" id="PF12733"/>
    </source>
</evidence>
<dbReference type="InterPro" id="IPR025883">
    <property type="entry name" value="Cadherin-like_domain"/>
</dbReference>
<dbReference type="EMBL" id="SRMO01000069">
    <property type="protein sequence ID" value="TGG92119.1"/>
    <property type="molecule type" value="Genomic_DNA"/>
</dbReference>
<reference evidence="2 3" key="1">
    <citation type="journal article" date="2019" name="mSystems">
        <title>Life at home and on the roam: Genomic adaptions reflect the dual lifestyle of an intracellular, facultative symbiont.</title>
        <authorList>
            <person name="Burgsdorf I."/>
        </authorList>
    </citation>
    <scope>NUCLEOTIDE SEQUENCE [LARGE SCALE GENOMIC DNA]</scope>
    <source>
        <strain evidence="2">277cV</strain>
    </source>
</reference>
<dbReference type="AlphaFoldDB" id="A0A524RMX6"/>
<feature type="non-terminal residue" evidence="2">
    <location>
        <position position="64"/>
    </location>
</feature>
<protein>
    <submittedName>
        <fullName evidence="2">Cadherin-like beta sandwich domain-containing protein</fullName>
    </submittedName>
</protein>
<organism evidence="2 3">
    <name type="scientific">Aphanocapsa feldmannii 277cV</name>
    <dbReference type="NCBI Taxonomy" id="2507553"/>
    <lineage>
        <taxon>Bacteria</taxon>
        <taxon>Bacillati</taxon>
        <taxon>Cyanobacteriota</taxon>
        <taxon>Cyanophyceae</taxon>
        <taxon>Oscillatoriophycideae</taxon>
        <taxon>Chroococcales</taxon>
        <taxon>Microcystaceae</taxon>
        <taxon>Aphanocapsa</taxon>
    </lineage>
</organism>
<gene>
    <name evidence="2" type="ORF">ERJ67_06820</name>
</gene>
<sequence>AKLSALALSSGSLAPLFDADRTSYSASVANEVESVTVTPTTINSKATVTVNGTALSSGNASDAI</sequence>
<evidence type="ECO:0000313" key="2">
    <source>
        <dbReference type="EMBL" id="TGG92119.1"/>
    </source>
</evidence>
<dbReference type="Proteomes" id="UP000317990">
    <property type="component" value="Unassembled WGS sequence"/>
</dbReference>
<proteinExistence type="predicted"/>
<evidence type="ECO:0000313" key="3">
    <source>
        <dbReference type="Proteomes" id="UP000317990"/>
    </source>
</evidence>
<feature type="domain" description="Cadherin-like beta-sandwich-like" evidence="1">
    <location>
        <begin position="4"/>
        <end position="61"/>
    </location>
</feature>
<name>A0A524RMX6_9CHRO</name>
<accession>A0A524RMX6</accession>
<comment type="caution">
    <text evidence="2">The sequence shown here is derived from an EMBL/GenBank/DDBJ whole genome shotgun (WGS) entry which is preliminary data.</text>
</comment>